<dbReference type="AlphaFoldDB" id="A0A1X7TR71"/>
<proteinExistence type="predicted"/>
<protein>
    <submittedName>
        <fullName evidence="1">Uncharacterized protein</fullName>
    </submittedName>
</protein>
<dbReference type="EnsemblMetazoa" id="Aqu2.1.17452_001">
    <property type="protein sequence ID" value="Aqu2.1.17452_001"/>
    <property type="gene ID" value="Aqu2.1.17452"/>
</dbReference>
<name>A0A1X7TR71_AMPQE</name>
<reference evidence="1" key="1">
    <citation type="submission" date="2017-05" db="UniProtKB">
        <authorList>
            <consortium name="EnsemblMetazoa"/>
        </authorList>
    </citation>
    <scope>IDENTIFICATION</scope>
</reference>
<accession>A0A1X7TR71</accession>
<sequence>MYNLLRTRGNIGQTVAEVLEIINVLDEEFEGNLSTMLAQIRGITQSLFHVKCEVKAMIAEYGSATLFLTLSCAEYNLANIVIYFKQRNL</sequence>
<evidence type="ECO:0000313" key="1">
    <source>
        <dbReference type="EnsemblMetazoa" id="Aqu2.1.17452_001"/>
    </source>
</evidence>
<dbReference type="InParanoid" id="A0A1X7TR71"/>
<organism evidence="1">
    <name type="scientific">Amphimedon queenslandica</name>
    <name type="common">Sponge</name>
    <dbReference type="NCBI Taxonomy" id="400682"/>
    <lineage>
        <taxon>Eukaryota</taxon>
        <taxon>Metazoa</taxon>
        <taxon>Porifera</taxon>
        <taxon>Demospongiae</taxon>
        <taxon>Heteroscleromorpha</taxon>
        <taxon>Haplosclerida</taxon>
        <taxon>Niphatidae</taxon>
        <taxon>Amphimedon</taxon>
    </lineage>
</organism>